<evidence type="ECO:0000259" key="1">
    <source>
        <dbReference type="PROSITE" id="PS50980"/>
    </source>
</evidence>
<dbReference type="InterPro" id="IPR029045">
    <property type="entry name" value="ClpP/crotonase-like_dom_sf"/>
</dbReference>
<reference evidence="2 3" key="1">
    <citation type="submission" date="2019-03" db="EMBL/GenBank/DDBJ databases">
        <title>Metabolic potential of uncultured bacteria and archaea associated with petroleum seepage in deep-sea sediments.</title>
        <authorList>
            <person name="Dong X."/>
            <person name="Hubert C."/>
        </authorList>
    </citation>
    <scope>NUCLEOTIDE SEQUENCE [LARGE SCALE GENOMIC DNA]</scope>
    <source>
        <strain evidence="2">E29_bin36</strain>
    </source>
</reference>
<dbReference type="Gene3D" id="3.90.226.10">
    <property type="entry name" value="2-enoyl-CoA Hydratase, Chain A, domain 1"/>
    <property type="match status" value="1"/>
</dbReference>
<dbReference type="PANTHER" id="PTHR43842:SF2">
    <property type="entry name" value="PROPIONYL-COA CARBOXYLASE BETA CHAIN, MITOCHONDRIAL"/>
    <property type="match status" value="1"/>
</dbReference>
<dbReference type="PANTHER" id="PTHR43842">
    <property type="entry name" value="PROPIONYL-COA CARBOXYLASE BETA CHAIN"/>
    <property type="match status" value="1"/>
</dbReference>
<dbReference type="PROSITE" id="PS50980">
    <property type="entry name" value="COA_CT_NTER"/>
    <property type="match status" value="1"/>
</dbReference>
<dbReference type="GO" id="GO:0016740">
    <property type="term" value="F:transferase activity"/>
    <property type="evidence" value="ECO:0007669"/>
    <property type="project" value="UniProtKB-KW"/>
</dbReference>
<evidence type="ECO:0000313" key="3">
    <source>
        <dbReference type="Proteomes" id="UP000315534"/>
    </source>
</evidence>
<gene>
    <name evidence="2" type="ORF">E3J38_06555</name>
</gene>
<feature type="non-terminal residue" evidence="2">
    <location>
        <position position="189"/>
    </location>
</feature>
<keyword evidence="2" id="KW-0808">Transferase</keyword>
<dbReference type="EMBL" id="SOIP01000384">
    <property type="protein sequence ID" value="TET79936.1"/>
    <property type="molecule type" value="Genomic_DNA"/>
</dbReference>
<dbReference type="InterPro" id="IPR051047">
    <property type="entry name" value="AccD/PCCB"/>
</dbReference>
<name>A0A523XKU6_UNCT6</name>
<dbReference type="GO" id="GO:0004658">
    <property type="term" value="F:propionyl-CoA carboxylase activity"/>
    <property type="evidence" value="ECO:0007669"/>
    <property type="project" value="TreeGrafter"/>
</dbReference>
<comment type="caution">
    <text evidence="2">The sequence shown here is derived from an EMBL/GenBank/DDBJ whole genome shotgun (WGS) entry which is preliminary data.</text>
</comment>
<proteinExistence type="predicted"/>
<evidence type="ECO:0000313" key="2">
    <source>
        <dbReference type="EMBL" id="TET79936.1"/>
    </source>
</evidence>
<dbReference type="SUPFAM" id="SSF52096">
    <property type="entry name" value="ClpP/crotonase"/>
    <property type="match status" value="1"/>
</dbReference>
<feature type="domain" description="CoA carboxyltransferase N-terminal" evidence="1">
    <location>
        <begin position="1"/>
        <end position="189"/>
    </location>
</feature>
<dbReference type="Pfam" id="PF01039">
    <property type="entry name" value="Carboxyl_trans"/>
    <property type="match status" value="1"/>
</dbReference>
<dbReference type="InterPro" id="IPR011762">
    <property type="entry name" value="COA_CT_N"/>
</dbReference>
<organism evidence="2 3">
    <name type="scientific">candidate division TA06 bacterium</name>
    <dbReference type="NCBI Taxonomy" id="2250710"/>
    <lineage>
        <taxon>Bacteria</taxon>
        <taxon>Bacteria division TA06</taxon>
    </lineage>
</organism>
<dbReference type="Proteomes" id="UP000315534">
    <property type="component" value="Unassembled WGS sequence"/>
</dbReference>
<protein>
    <submittedName>
        <fullName evidence="2">Methylmalonyl-CoA carboxyltransferase</fullName>
    </submittedName>
</protein>
<sequence>MDTEPIRRLRQLKEQSLLLGGKERIEKQHKAGKLTARERIAILLDEGSFSEMDAFVTHRIHDFGLEKRKIPGDGVVTGYGTIEGRQCFVFSQDFTTFGGTLSLAHADKIIKILDLAAEVGVPVIGLNDSGGARIQEGVGSLGGYAEIFLRNVMMSGVVPQISAVMGPCAGGAVYSPVMTDFIFMVRGTS</sequence>
<dbReference type="AlphaFoldDB" id="A0A523XKU6"/>
<dbReference type="InterPro" id="IPR034733">
    <property type="entry name" value="AcCoA_carboxyl_beta"/>
</dbReference>
<accession>A0A523XKU6</accession>